<keyword evidence="2" id="KW-1185">Reference proteome</keyword>
<name>A0A501WXS5_9RHOB</name>
<proteinExistence type="predicted"/>
<dbReference type="RefSeq" id="WP_140452605.1">
    <property type="nucleotide sequence ID" value="NZ_VFRP01000002.1"/>
</dbReference>
<sequence>MLERREFLKGTLGALATFALGLPAARLLAAEPASALAASQIGPGLHLVDGWILTTADLRAIAAHEV</sequence>
<dbReference type="AlphaFoldDB" id="A0A501WXS5"/>
<gene>
    <name evidence="1" type="ORF">FJM51_02855</name>
</gene>
<dbReference type="PROSITE" id="PS51318">
    <property type="entry name" value="TAT"/>
    <property type="match status" value="1"/>
</dbReference>
<evidence type="ECO:0000313" key="1">
    <source>
        <dbReference type="EMBL" id="TPE52984.1"/>
    </source>
</evidence>
<protein>
    <recommendedName>
        <fullName evidence="3">Twin-arginine translocation signal domain-containing protein</fullName>
    </recommendedName>
</protein>
<comment type="caution">
    <text evidence="1">The sequence shown here is derived from an EMBL/GenBank/DDBJ whole genome shotgun (WGS) entry which is preliminary data.</text>
</comment>
<evidence type="ECO:0008006" key="3">
    <source>
        <dbReference type="Google" id="ProtNLM"/>
    </source>
</evidence>
<organism evidence="1 2">
    <name type="scientific">Amaricoccus solimangrovi</name>
    <dbReference type="NCBI Taxonomy" id="2589815"/>
    <lineage>
        <taxon>Bacteria</taxon>
        <taxon>Pseudomonadati</taxon>
        <taxon>Pseudomonadota</taxon>
        <taxon>Alphaproteobacteria</taxon>
        <taxon>Rhodobacterales</taxon>
        <taxon>Paracoccaceae</taxon>
        <taxon>Amaricoccus</taxon>
    </lineage>
</organism>
<evidence type="ECO:0000313" key="2">
    <source>
        <dbReference type="Proteomes" id="UP000319255"/>
    </source>
</evidence>
<accession>A0A501WXS5</accession>
<dbReference type="EMBL" id="VFRP01000002">
    <property type="protein sequence ID" value="TPE52984.1"/>
    <property type="molecule type" value="Genomic_DNA"/>
</dbReference>
<dbReference type="InterPro" id="IPR006311">
    <property type="entry name" value="TAT_signal"/>
</dbReference>
<reference evidence="1 2" key="1">
    <citation type="submission" date="2019-06" db="EMBL/GenBank/DDBJ databases">
        <title>A novel bacterium of genus Amaricoccus, isolated from marine sediment.</title>
        <authorList>
            <person name="Huang H."/>
            <person name="Mo K."/>
            <person name="Hu Y."/>
        </authorList>
    </citation>
    <scope>NUCLEOTIDE SEQUENCE [LARGE SCALE GENOMIC DNA]</scope>
    <source>
        <strain evidence="1 2">HB172011</strain>
    </source>
</reference>
<dbReference type="Proteomes" id="UP000319255">
    <property type="component" value="Unassembled WGS sequence"/>
</dbReference>